<dbReference type="PANTHER" id="PTHR43798:SF33">
    <property type="entry name" value="HYDROLASE, PUTATIVE (AFU_ORTHOLOGUE AFUA_2G14860)-RELATED"/>
    <property type="match status" value="1"/>
</dbReference>
<dbReference type="EMBL" id="RBXR01000001">
    <property type="protein sequence ID" value="RKT67238.1"/>
    <property type="molecule type" value="Genomic_DNA"/>
</dbReference>
<evidence type="ECO:0000313" key="2">
    <source>
        <dbReference type="EMBL" id="RKT67238.1"/>
    </source>
</evidence>
<accession>A0A495X6V6</accession>
<dbReference type="PANTHER" id="PTHR43798">
    <property type="entry name" value="MONOACYLGLYCEROL LIPASE"/>
    <property type="match status" value="1"/>
</dbReference>
<evidence type="ECO:0000259" key="1">
    <source>
        <dbReference type="Pfam" id="PF12697"/>
    </source>
</evidence>
<sequence length="292" mass="30793">MASSRVKKSTIVRAKFVRTGFGLLERVAPALGGRLALRIWCTPRHARPSAAPQPGVRHLVPLHGSTVLAETWGSGGPVVYLVHGWGGHRNQLGRFVAPLVAAGYQVVAFDALSHGESGPGTLGRRATLPEFADALTAVVAEFGPAHGIVAHSMGATATALAVLDGLSATRLAFIAPMADPMAQTHLFARFLGFGDRVHRAFIARLEKVAGRAMSSFDIPSRATGQTLPPLLVVHDERDREVGHVNGEALASAWPDAKLVSTNGLGHHRILTDADVLHEVVTFVTAPTPAVPC</sequence>
<gene>
    <name evidence="2" type="ORF">DFJ66_0410</name>
</gene>
<dbReference type="GO" id="GO:0016020">
    <property type="term" value="C:membrane"/>
    <property type="evidence" value="ECO:0007669"/>
    <property type="project" value="TreeGrafter"/>
</dbReference>
<keyword evidence="3" id="KW-1185">Reference proteome</keyword>
<protein>
    <submittedName>
        <fullName evidence="2">TAP-like protein</fullName>
    </submittedName>
</protein>
<dbReference type="InterPro" id="IPR029058">
    <property type="entry name" value="AB_hydrolase_fold"/>
</dbReference>
<dbReference type="OrthoDB" id="9804723at2"/>
<proteinExistence type="predicted"/>
<dbReference type="GO" id="GO:0003824">
    <property type="term" value="F:catalytic activity"/>
    <property type="evidence" value="ECO:0007669"/>
    <property type="project" value="UniProtKB-ARBA"/>
</dbReference>
<evidence type="ECO:0000313" key="3">
    <source>
        <dbReference type="Proteomes" id="UP000272729"/>
    </source>
</evidence>
<reference evidence="2 3" key="1">
    <citation type="submission" date="2018-10" db="EMBL/GenBank/DDBJ databases">
        <title>Sequencing the genomes of 1000 actinobacteria strains.</title>
        <authorList>
            <person name="Klenk H.-P."/>
        </authorList>
    </citation>
    <scope>NUCLEOTIDE SEQUENCE [LARGE SCALE GENOMIC DNA]</scope>
    <source>
        <strain evidence="2 3">DSM 43911</strain>
    </source>
</reference>
<name>A0A495X6V6_9PSEU</name>
<organism evidence="2 3">
    <name type="scientific">Saccharothrix variisporea</name>
    <dbReference type="NCBI Taxonomy" id="543527"/>
    <lineage>
        <taxon>Bacteria</taxon>
        <taxon>Bacillati</taxon>
        <taxon>Actinomycetota</taxon>
        <taxon>Actinomycetes</taxon>
        <taxon>Pseudonocardiales</taxon>
        <taxon>Pseudonocardiaceae</taxon>
        <taxon>Saccharothrix</taxon>
    </lineage>
</organism>
<dbReference type="SUPFAM" id="SSF53474">
    <property type="entry name" value="alpha/beta-Hydrolases"/>
    <property type="match status" value="1"/>
</dbReference>
<dbReference type="Gene3D" id="3.40.50.1820">
    <property type="entry name" value="alpha/beta hydrolase"/>
    <property type="match status" value="1"/>
</dbReference>
<feature type="domain" description="AB hydrolase-1" evidence="1">
    <location>
        <begin position="79"/>
        <end position="275"/>
    </location>
</feature>
<dbReference type="Proteomes" id="UP000272729">
    <property type="component" value="Unassembled WGS sequence"/>
</dbReference>
<dbReference type="Pfam" id="PF12697">
    <property type="entry name" value="Abhydrolase_6"/>
    <property type="match status" value="1"/>
</dbReference>
<dbReference type="InterPro" id="IPR050266">
    <property type="entry name" value="AB_hydrolase_sf"/>
</dbReference>
<dbReference type="InterPro" id="IPR000073">
    <property type="entry name" value="AB_hydrolase_1"/>
</dbReference>
<comment type="caution">
    <text evidence="2">The sequence shown here is derived from an EMBL/GenBank/DDBJ whole genome shotgun (WGS) entry which is preliminary data.</text>
</comment>
<dbReference type="AlphaFoldDB" id="A0A495X6V6"/>